<evidence type="ECO:0000313" key="1">
    <source>
        <dbReference type="EMBL" id="TDX41747.1"/>
    </source>
</evidence>
<comment type="caution">
    <text evidence="1">The sequence shown here is derived from an EMBL/GenBank/DDBJ whole genome shotgun (WGS) entry which is preliminary data.</text>
</comment>
<evidence type="ECO:0000313" key="2">
    <source>
        <dbReference type="Proteomes" id="UP000295513"/>
    </source>
</evidence>
<protein>
    <submittedName>
        <fullName evidence="1">Uncharacterized protein</fullName>
    </submittedName>
</protein>
<accession>A0A4R8GK10</accession>
<organism evidence="1 2">
    <name type="scientific">Cytobacillus oceanisediminis</name>
    <dbReference type="NCBI Taxonomy" id="665099"/>
    <lineage>
        <taxon>Bacteria</taxon>
        <taxon>Bacillati</taxon>
        <taxon>Bacillota</taxon>
        <taxon>Bacilli</taxon>
        <taxon>Bacillales</taxon>
        <taxon>Bacillaceae</taxon>
        <taxon>Cytobacillus</taxon>
    </lineage>
</organism>
<reference evidence="1 2" key="1">
    <citation type="submission" date="2019-03" db="EMBL/GenBank/DDBJ databases">
        <title>Freshwater and sediment microbial communities from various areas in North America, analyzing microbe dynamics in response to fracking.</title>
        <authorList>
            <person name="Lamendella R."/>
        </authorList>
    </citation>
    <scope>NUCLEOTIDE SEQUENCE [LARGE SCALE GENOMIC DNA]</scope>
    <source>
        <strain evidence="1 2">13_TX</strain>
    </source>
</reference>
<sequence>MNEDHANYVINEIKEYYNLLGAGFDKLFLNLSITNKIKYHYLRQSKLNELINAVKFEKKGLWSIKPFKNENDYFVNYYGYGLEKMSLYNITNDLKMVTRIERITFYNHKINIEGHAYVSRIDSNNKEDIYISAFLINEGGEVLLPINVDLKDRKDITHNYGVQKKTGSILYDYKWSGFEMDLSFSYLLNDKMSSGKFYIVLHFQNGILYRESMVGLPISNKIYLKKTVKLKDSMVTVSFDELGNLVLIINQEL</sequence>
<dbReference type="RefSeq" id="WP_166672530.1">
    <property type="nucleotide sequence ID" value="NZ_SOEE01000008.1"/>
</dbReference>
<dbReference type="AlphaFoldDB" id="A0A4R8GK10"/>
<dbReference type="Proteomes" id="UP000295513">
    <property type="component" value="Unassembled WGS sequence"/>
</dbReference>
<name>A0A4R8GK10_9BACI</name>
<proteinExistence type="predicted"/>
<gene>
    <name evidence="1" type="ORF">DFO72_108339</name>
</gene>
<dbReference type="EMBL" id="SOEE01000008">
    <property type="protein sequence ID" value="TDX41747.1"/>
    <property type="molecule type" value="Genomic_DNA"/>
</dbReference>